<dbReference type="EMBL" id="JAAIOD010000007">
    <property type="protein sequence ID" value="NSE57849.1"/>
    <property type="molecule type" value="Genomic_DNA"/>
</dbReference>
<dbReference type="RefSeq" id="WP_117598451.1">
    <property type="nucleotide sequence ID" value="NZ_CABMEZ010000018.1"/>
</dbReference>
<dbReference type="EMBL" id="WWSB01000018">
    <property type="protein sequence ID" value="MZK18913.1"/>
    <property type="molecule type" value="Genomic_DNA"/>
</dbReference>
<reference evidence="1 5" key="2">
    <citation type="journal article" date="2019" name="Nat. Med.">
        <title>A library of human gut bacterial isolates paired with longitudinal multiomics data enables mechanistic microbiome research.</title>
        <authorList>
            <person name="Poyet M."/>
            <person name="Groussin M."/>
            <person name="Gibbons S.M."/>
            <person name="Avila-Pacheco J."/>
            <person name="Jiang X."/>
            <person name="Kearney S.M."/>
            <person name="Perrotta A.R."/>
            <person name="Berdy B."/>
            <person name="Zhao S."/>
            <person name="Lieberman T.D."/>
            <person name="Swanson P.K."/>
            <person name="Smith M."/>
            <person name="Roesemann S."/>
            <person name="Alexander J.E."/>
            <person name="Rich S.A."/>
            <person name="Livny J."/>
            <person name="Vlamakis H."/>
            <person name="Clish C."/>
            <person name="Bullock K."/>
            <person name="Deik A."/>
            <person name="Scott J."/>
            <person name="Pierce K.A."/>
            <person name="Xavier R.J."/>
            <person name="Alm E.J."/>
        </authorList>
    </citation>
    <scope>NUCLEOTIDE SEQUENCE [LARGE SCALE GENOMIC DNA]</scope>
    <source>
        <strain evidence="1 5">BIOML-A7</strain>
    </source>
</reference>
<organism evidence="3 4">
    <name type="scientific">Dorea longicatena</name>
    <dbReference type="NCBI Taxonomy" id="88431"/>
    <lineage>
        <taxon>Bacteria</taxon>
        <taxon>Bacillati</taxon>
        <taxon>Bacillota</taxon>
        <taxon>Clostridia</taxon>
        <taxon>Lachnospirales</taxon>
        <taxon>Lachnospiraceae</taxon>
        <taxon>Dorea</taxon>
    </lineage>
</organism>
<dbReference type="EMBL" id="QSVN01000018">
    <property type="protein sequence ID" value="RGO30422.1"/>
    <property type="molecule type" value="Genomic_DNA"/>
</dbReference>
<evidence type="ECO:0000313" key="1">
    <source>
        <dbReference type="EMBL" id="MZK18913.1"/>
    </source>
</evidence>
<protein>
    <submittedName>
        <fullName evidence="3">Uncharacterized protein</fullName>
    </submittedName>
</protein>
<accession>A0A3E5G7V6</accession>
<reference evidence="2" key="3">
    <citation type="journal article" date="2020" name="Cell Host Microbe">
        <title>Functional and Genomic Variation between Human-Derived Isolates of Lachnospiraceae Reveals Inter- and Intra-Species Diversity.</title>
        <authorList>
            <person name="Sorbara M.T."/>
            <person name="Littmann E.R."/>
            <person name="Fontana E."/>
            <person name="Moody T.U."/>
            <person name="Kohout C.E."/>
            <person name="Gjonbalaj M."/>
            <person name="Eaton V."/>
            <person name="Seok R."/>
            <person name="Leiner I.M."/>
            <person name="Pamer E.G."/>
        </authorList>
    </citation>
    <scope>NUCLEOTIDE SEQUENCE</scope>
    <source>
        <strain evidence="2">MSK.10.16</strain>
    </source>
</reference>
<evidence type="ECO:0000313" key="2">
    <source>
        <dbReference type="EMBL" id="NSE57849.1"/>
    </source>
</evidence>
<evidence type="ECO:0000313" key="4">
    <source>
        <dbReference type="Proteomes" id="UP000261285"/>
    </source>
</evidence>
<dbReference type="Proteomes" id="UP000724058">
    <property type="component" value="Unassembled WGS sequence"/>
</dbReference>
<dbReference type="Proteomes" id="UP000446719">
    <property type="component" value="Unassembled WGS sequence"/>
</dbReference>
<evidence type="ECO:0000313" key="5">
    <source>
        <dbReference type="Proteomes" id="UP000446719"/>
    </source>
</evidence>
<name>A0A3E5G7V6_9FIRM</name>
<comment type="caution">
    <text evidence="3">The sequence shown here is derived from an EMBL/GenBank/DDBJ whole genome shotgun (WGS) entry which is preliminary data.</text>
</comment>
<proteinExistence type="predicted"/>
<gene>
    <name evidence="3" type="ORF">DXB16_12700</name>
    <name evidence="2" type="ORF">G4332_06930</name>
    <name evidence="1" type="ORF">GT565_12540</name>
</gene>
<reference evidence="2" key="4">
    <citation type="submission" date="2020-02" db="EMBL/GenBank/DDBJ databases">
        <authorList>
            <person name="Littmann E."/>
            <person name="Sorbara M."/>
        </authorList>
    </citation>
    <scope>NUCLEOTIDE SEQUENCE</scope>
    <source>
        <strain evidence="2">MSK.10.16</strain>
    </source>
</reference>
<sequence>MKYRNFSEEMQEKDLKEVLEIIYPDTIFCGYKRMEREIKIFFKLHGKIRSCVLLADQVVDMPNRMELDNNLQYEYQKYMVARGYSELWINNHYVKEKEEFF</sequence>
<dbReference type="Proteomes" id="UP000261285">
    <property type="component" value="Unassembled WGS sequence"/>
</dbReference>
<evidence type="ECO:0000313" key="3">
    <source>
        <dbReference type="EMBL" id="RGO30422.1"/>
    </source>
</evidence>
<dbReference type="AlphaFoldDB" id="A0A3E5G7V6"/>
<reference evidence="3 4" key="1">
    <citation type="submission" date="2018-08" db="EMBL/GenBank/DDBJ databases">
        <title>A genome reference for cultivated species of the human gut microbiota.</title>
        <authorList>
            <person name="Zou Y."/>
            <person name="Xue W."/>
            <person name="Luo G."/>
        </authorList>
    </citation>
    <scope>NUCLEOTIDE SEQUENCE [LARGE SCALE GENOMIC DNA]</scope>
    <source>
        <strain evidence="3 4">OM02-16</strain>
    </source>
</reference>